<keyword evidence="4" id="KW-1185">Reference proteome</keyword>
<reference evidence="3 4" key="1">
    <citation type="journal article" date="2016" name="Mol. Biol. Evol.">
        <title>Comparative Genomics of Early-Diverging Mushroom-Forming Fungi Provides Insights into the Origins of Lignocellulose Decay Capabilities.</title>
        <authorList>
            <person name="Nagy L.G."/>
            <person name="Riley R."/>
            <person name="Tritt A."/>
            <person name="Adam C."/>
            <person name="Daum C."/>
            <person name="Floudas D."/>
            <person name="Sun H."/>
            <person name="Yadav J.S."/>
            <person name="Pangilinan J."/>
            <person name="Larsson K.H."/>
            <person name="Matsuura K."/>
            <person name="Barry K."/>
            <person name="Labutti K."/>
            <person name="Kuo R."/>
            <person name="Ohm R.A."/>
            <person name="Bhattacharya S.S."/>
            <person name="Shirouzu T."/>
            <person name="Yoshinaga Y."/>
            <person name="Martin F.M."/>
            <person name="Grigoriev I.V."/>
            <person name="Hibbett D.S."/>
        </authorList>
    </citation>
    <scope>NUCLEOTIDE SEQUENCE [LARGE SCALE GENOMIC DNA]</scope>
    <source>
        <strain evidence="3 4">HHB12029</strain>
    </source>
</reference>
<dbReference type="Proteomes" id="UP000077266">
    <property type="component" value="Unassembled WGS sequence"/>
</dbReference>
<dbReference type="EMBL" id="KV426579">
    <property type="protein sequence ID" value="KZV79674.1"/>
    <property type="molecule type" value="Genomic_DNA"/>
</dbReference>
<protein>
    <submittedName>
        <fullName evidence="3">Alpha/beta-hydrolase</fullName>
    </submittedName>
</protein>
<dbReference type="AlphaFoldDB" id="A0A165ZFN4"/>
<sequence length="334" mass="36642">MSSVVLDSGVTFEYKDSGVPTNSGSYDTVITLHGLAFESGIFARLTPFSAGSKLRVISLNRRGYTGSSPYTEEEVAVIQQGDDAARGEFLVQQGIDLARAIVKLIRALELSVDGSLAVLSWSLGNIWLHALLVSIDHVEEGERSTLEAFISHIIFLDPASQGLGVPDPVDSWNAYKQPDYPPIEALKYTSGFYTHDLSARKLEYRQWDSDPKPTTESMQPDELAGVLNGAASVHDGGLAVPAFEPLLKALAQNALLKAVPERWHRLQKKVHVVYGERTLWMCIYALWIMEDWASSSSLDIEAHVLDGSNHFMMWESPEKTVAAIKAVITPNASA</sequence>
<evidence type="ECO:0000313" key="2">
    <source>
        <dbReference type="EMBL" id="KZV79674.1"/>
    </source>
</evidence>
<evidence type="ECO:0000313" key="3">
    <source>
        <dbReference type="EMBL" id="KZV82259.1"/>
    </source>
</evidence>
<dbReference type="InterPro" id="IPR029058">
    <property type="entry name" value="AB_hydrolase_fold"/>
</dbReference>
<dbReference type="EMBL" id="KV426336">
    <property type="protein sequence ID" value="KZV82259.1"/>
    <property type="molecule type" value="Genomic_DNA"/>
</dbReference>
<dbReference type="OrthoDB" id="3251587at2759"/>
<gene>
    <name evidence="2" type="ORF">EXIGLDRAFT_660736</name>
    <name evidence="3" type="ORF">EXIGLDRAFT_685093</name>
</gene>
<keyword evidence="3" id="KW-0378">Hydrolase</keyword>
<dbReference type="GO" id="GO:0016787">
    <property type="term" value="F:hydrolase activity"/>
    <property type="evidence" value="ECO:0007669"/>
    <property type="project" value="UniProtKB-KW"/>
</dbReference>
<evidence type="ECO:0000313" key="4">
    <source>
        <dbReference type="Proteomes" id="UP000077266"/>
    </source>
</evidence>
<dbReference type="Gene3D" id="3.40.50.1820">
    <property type="entry name" value="alpha/beta hydrolase"/>
    <property type="match status" value="1"/>
</dbReference>
<accession>A0A165ZFN4</accession>
<dbReference type="Pfam" id="PF12697">
    <property type="entry name" value="Abhydrolase_6"/>
    <property type="match status" value="1"/>
</dbReference>
<dbReference type="InterPro" id="IPR000073">
    <property type="entry name" value="AB_hydrolase_1"/>
</dbReference>
<evidence type="ECO:0000259" key="1">
    <source>
        <dbReference type="Pfam" id="PF12697"/>
    </source>
</evidence>
<name>A0A165ZFN4_EXIGL</name>
<proteinExistence type="predicted"/>
<dbReference type="SUPFAM" id="SSF53474">
    <property type="entry name" value="alpha/beta-Hydrolases"/>
    <property type="match status" value="1"/>
</dbReference>
<feature type="domain" description="AB hydrolase-1" evidence="1">
    <location>
        <begin position="29"/>
        <end position="323"/>
    </location>
</feature>
<organism evidence="3 4">
    <name type="scientific">Exidia glandulosa HHB12029</name>
    <dbReference type="NCBI Taxonomy" id="1314781"/>
    <lineage>
        <taxon>Eukaryota</taxon>
        <taxon>Fungi</taxon>
        <taxon>Dikarya</taxon>
        <taxon>Basidiomycota</taxon>
        <taxon>Agaricomycotina</taxon>
        <taxon>Agaricomycetes</taxon>
        <taxon>Auriculariales</taxon>
        <taxon>Exidiaceae</taxon>
        <taxon>Exidia</taxon>
    </lineage>
</organism>